<dbReference type="Proteomes" id="UP001363010">
    <property type="component" value="Unassembled WGS sequence"/>
</dbReference>
<gene>
    <name evidence="1" type="ORF">WKW80_12695</name>
</gene>
<dbReference type="PANTHER" id="PTHR31687">
    <property type="match status" value="1"/>
</dbReference>
<dbReference type="Pfam" id="PF07958">
    <property type="entry name" value="DUF1688"/>
    <property type="match status" value="1"/>
</dbReference>
<dbReference type="PANTHER" id="PTHR31687:SF3">
    <property type="entry name" value="PROTEIN URG3"/>
    <property type="match status" value="1"/>
</dbReference>
<organism evidence="1 2">
    <name type="scientific">Variovorax humicola</name>
    <dbReference type="NCBI Taxonomy" id="1769758"/>
    <lineage>
        <taxon>Bacteria</taxon>
        <taxon>Pseudomonadati</taxon>
        <taxon>Pseudomonadota</taxon>
        <taxon>Betaproteobacteria</taxon>
        <taxon>Burkholderiales</taxon>
        <taxon>Comamonadaceae</taxon>
        <taxon>Variovorax</taxon>
    </lineage>
</organism>
<dbReference type="InterPro" id="IPR012469">
    <property type="entry name" value="DUF1688"/>
</dbReference>
<proteinExistence type="predicted"/>
<accession>A0ABU8VYP5</accession>
<evidence type="ECO:0000313" key="1">
    <source>
        <dbReference type="EMBL" id="MEJ8822878.1"/>
    </source>
</evidence>
<comment type="caution">
    <text evidence="1">The sequence shown here is derived from an EMBL/GenBank/DDBJ whole genome shotgun (WGS) entry which is preliminary data.</text>
</comment>
<sequence length="451" mass="48867">MSEGTHRQIDPATELAVDTAHPAGAAAYLRSTTEVRGRARALLARARRGESEWFTIGDDAKMEDTARIVAEVTRDRYTWGPIPYHSRWRHFEAGGIHRLKELDDLLGPAVHERERARARIDLVLVSVLLDAGAGPDWHYVESSNRQRFSRSEGLGVASFHAFTSGLFSSDPAHPLRADAAGLRGLVTDRLGDAFQVSASNPLVGLAGRAMLLRRLGEAMAAQPEVFGEDGRPGGLFDALLGPYGPAVPPTAEVRAHEILTLLLDTLSGIWPAANAVDSIAADGSDMPGGIASGDPAFALGDCWRHSAVTGPGLTNGWMPFHKLSQWLTYSLLEPFEWAGVRVSGLDQLTGLPEYRNGGLFIDSGVIVPRSASLLERNWKVHDEFIVEWRALTVALLDEVAPRVRHVLDRGIDELPLACVLEGGTWAAGRALAQRLRDGSPPLRIESDGTVF</sequence>
<name>A0ABU8VYP5_9BURK</name>
<protein>
    <submittedName>
        <fullName evidence="1">URC4/urg3 family protein</fullName>
    </submittedName>
</protein>
<keyword evidence="2" id="KW-1185">Reference proteome</keyword>
<dbReference type="RefSeq" id="WP_340363922.1">
    <property type="nucleotide sequence ID" value="NZ_JBBKZV010000006.1"/>
</dbReference>
<dbReference type="EMBL" id="JBBKZV010000006">
    <property type="protein sequence ID" value="MEJ8822878.1"/>
    <property type="molecule type" value="Genomic_DNA"/>
</dbReference>
<evidence type="ECO:0000313" key="2">
    <source>
        <dbReference type="Proteomes" id="UP001363010"/>
    </source>
</evidence>
<reference evidence="1 2" key="1">
    <citation type="submission" date="2024-03" db="EMBL/GenBank/DDBJ databases">
        <title>Novel species of the genus Variovorax.</title>
        <authorList>
            <person name="Liu Q."/>
            <person name="Xin Y.-H."/>
        </authorList>
    </citation>
    <scope>NUCLEOTIDE SEQUENCE [LARGE SCALE GENOMIC DNA]</scope>
    <source>
        <strain evidence="1 2">KACC 18501</strain>
    </source>
</reference>